<evidence type="ECO:0000256" key="1">
    <source>
        <dbReference type="SAM" id="MobiDB-lite"/>
    </source>
</evidence>
<organism evidence="4 5">
    <name type="scientific">Hyaloscypha variabilis (strain UAMH 11265 / GT02V1 / F)</name>
    <name type="common">Meliniomyces variabilis</name>
    <dbReference type="NCBI Taxonomy" id="1149755"/>
    <lineage>
        <taxon>Eukaryota</taxon>
        <taxon>Fungi</taxon>
        <taxon>Dikarya</taxon>
        <taxon>Ascomycota</taxon>
        <taxon>Pezizomycotina</taxon>
        <taxon>Leotiomycetes</taxon>
        <taxon>Helotiales</taxon>
        <taxon>Hyaloscyphaceae</taxon>
        <taxon>Hyaloscypha</taxon>
        <taxon>Hyaloscypha variabilis</taxon>
    </lineage>
</organism>
<keyword evidence="5" id="KW-1185">Reference proteome</keyword>
<feature type="region of interest" description="Disordered" evidence="1">
    <location>
        <begin position="276"/>
        <end position="360"/>
    </location>
</feature>
<keyword evidence="2" id="KW-0812">Transmembrane</keyword>
<protein>
    <recommendedName>
        <fullName evidence="6">Extracellular membrane protein CFEM domain-containing protein</fullName>
    </recommendedName>
</protein>
<feature type="compositionally biased region" description="Basic and acidic residues" evidence="1">
    <location>
        <begin position="90"/>
        <end position="102"/>
    </location>
</feature>
<evidence type="ECO:0000313" key="4">
    <source>
        <dbReference type="EMBL" id="PMD48776.1"/>
    </source>
</evidence>
<feature type="compositionally biased region" description="Low complexity" evidence="1">
    <location>
        <begin position="103"/>
        <end position="175"/>
    </location>
</feature>
<feature type="region of interest" description="Disordered" evidence="1">
    <location>
        <begin position="90"/>
        <end position="175"/>
    </location>
</feature>
<feature type="chain" id="PRO_5014364998" description="Extracellular membrane protein CFEM domain-containing protein" evidence="3">
    <location>
        <begin position="20"/>
        <end position="360"/>
    </location>
</feature>
<sequence length="360" mass="37104">MRSFLLALSVGAAIVAASGKNCAQSEISALVTRTTCGPSNLIAACLGADVDLESFEEIEQCFLGAGCSKMAAEVEAILFLAQACRPETGADHRDDLRKRADTSTKASDAKTTATNAKTTASTEATTTSDASDTSSASAAASSTPAAVSSTTSVDSTTSAASTDSTTTSAQTASTTSPTTCYVTNIKSTSACSVSDGTTVTCTPTTTAIQSCAPGLLCFTATAGAESCMKREDNLTTSGLIVTIMFAGGIGAALLAWAVLCLRSRTRAKRQEQLRRMMASSGKGDDVESISPFATRPTMRSRARGSDANLPLITPGGTRSDQQTYVQQEAYLEQHGPTENAPPPVPKLPSRKEAVGQENMI</sequence>
<evidence type="ECO:0008006" key="6">
    <source>
        <dbReference type="Google" id="ProtNLM"/>
    </source>
</evidence>
<feature type="compositionally biased region" description="Polar residues" evidence="1">
    <location>
        <begin position="316"/>
        <end position="326"/>
    </location>
</feature>
<reference evidence="4 5" key="1">
    <citation type="submission" date="2016-04" db="EMBL/GenBank/DDBJ databases">
        <title>A degradative enzymes factory behind the ericoid mycorrhizal symbiosis.</title>
        <authorList>
            <consortium name="DOE Joint Genome Institute"/>
            <person name="Martino E."/>
            <person name="Morin E."/>
            <person name="Grelet G."/>
            <person name="Kuo A."/>
            <person name="Kohler A."/>
            <person name="Daghino S."/>
            <person name="Barry K."/>
            <person name="Choi C."/>
            <person name="Cichocki N."/>
            <person name="Clum A."/>
            <person name="Copeland A."/>
            <person name="Hainaut M."/>
            <person name="Haridas S."/>
            <person name="Labutti K."/>
            <person name="Lindquist E."/>
            <person name="Lipzen A."/>
            <person name="Khouja H.-R."/>
            <person name="Murat C."/>
            <person name="Ohm R."/>
            <person name="Olson A."/>
            <person name="Spatafora J."/>
            <person name="Veneault-Fourrey C."/>
            <person name="Henrissat B."/>
            <person name="Grigoriev I."/>
            <person name="Martin F."/>
            <person name="Perotto S."/>
        </authorList>
    </citation>
    <scope>NUCLEOTIDE SEQUENCE [LARGE SCALE GENOMIC DNA]</scope>
    <source>
        <strain evidence="4 5">F</strain>
    </source>
</reference>
<evidence type="ECO:0000313" key="5">
    <source>
        <dbReference type="Proteomes" id="UP000235786"/>
    </source>
</evidence>
<keyword evidence="2" id="KW-0472">Membrane</keyword>
<feature type="transmembrane region" description="Helical" evidence="2">
    <location>
        <begin position="238"/>
        <end position="261"/>
    </location>
</feature>
<dbReference type="OrthoDB" id="3630276at2759"/>
<name>A0A2J6SDD9_HYAVF</name>
<evidence type="ECO:0000256" key="3">
    <source>
        <dbReference type="SAM" id="SignalP"/>
    </source>
</evidence>
<proteinExistence type="predicted"/>
<evidence type="ECO:0000256" key="2">
    <source>
        <dbReference type="SAM" id="Phobius"/>
    </source>
</evidence>
<keyword evidence="2" id="KW-1133">Transmembrane helix</keyword>
<feature type="signal peptide" evidence="3">
    <location>
        <begin position="1"/>
        <end position="19"/>
    </location>
</feature>
<dbReference type="EMBL" id="KZ613937">
    <property type="protein sequence ID" value="PMD48776.1"/>
    <property type="molecule type" value="Genomic_DNA"/>
</dbReference>
<dbReference type="AlphaFoldDB" id="A0A2J6SDD9"/>
<keyword evidence="3" id="KW-0732">Signal</keyword>
<accession>A0A2J6SDD9</accession>
<gene>
    <name evidence="4" type="ORF">L207DRAFT_575430</name>
</gene>
<dbReference type="Proteomes" id="UP000235786">
    <property type="component" value="Unassembled WGS sequence"/>
</dbReference>